<gene>
    <name evidence="2" type="ORF">SacazDRAFT_01019</name>
</gene>
<organism evidence="2 3">
    <name type="scientific">Saccharomonospora azurea NA-128</name>
    <dbReference type="NCBI Taxonomy" id="882081"/>
    <lineage>
        <taxon>Bacteria</taxon>
        <taxon>Bacillati</taxon>
        <taxon>Actinomycetota</taxon>
        <taxon>Actinomycetes</taxon>
        <taxon>Pseudonocardiales</taxon>
        <taxon>Pseudonocardiaceae</taxon>
        <taxon>Saccharomonospora</taxon>
    </lineage>
</organism>
<dbReference type="HOGENOM" id="CLU_1106488_0_0_11"/>
<sequence>MRRTSTLTVPVGRGWHDHACWFHTGPDDWRAALVPFAGEGVARREGLLYLSDKTEDELADDLRALPHRDELLRTGQLSVMSIEPARGSAGGQVLAEQLALIRRAVEGAVAAGYSGLRLMVESAPPVQSRSDAERFVHTELLVDELTARLPLTLLCGYDGRFVDRRAAAALAFVHPVRQHSTFGVGTGLYADPDDENTWRVYGELDLASREVFEIALDALPVHGDLHLRLDELGFIDVGGVHAIAALAERISPRRLVLHDAPTALRRILELSRDEFPAMRRVVAGV</sequence>
<name>H8GEH0_9PSEU</name>
<dbReference type="InterPro" id="IPR036513">
    <property type="entry name" value="STAS_dom_sf"/>
</dbReference>
<dbReference type="Pfam" id="PF14417">
    <property type="entry name" value="MEDS"/>
    <property type="match status" value="1"/>
</dbReference>
<dbReference type="OrthoDB" id="3695774at2"/>
<dbReference type="InterPro" id="IPR025847">
    <property type="entry name" value="MEDS_domain"/>
</dbReference>
<dbReference type="Gene3D" id="3.30.750.24">
    <property type="entry name" value="STAS domain"/>
    <property type="match status" value="1"/>
</dbReference>
<dbReference type="Pfam" id="PF13466">
    <property type="entry name" value="STAS_2"/>
    <property type="match status" value="1"/>
</dbReference>
<evidence type="ECO:0000313" key="3">
    <source>
        <dbReference type="Proteomes" id="UP000004705"/>
    </source>
</evidence>
<dbReference type="InterPro" id="IPR002645">
    <property type="entry name" value="STAS_dom"/>
</dbReference>
<feature type="domain" description="STAS" evidence="1">
    <location>
        <begin position="199"/>
        <end position="271"/>
    </location>
</feature>
<dbReference type="InterPro" id="IPR058548">
    <property type="entry name" value="MlaB-like_STAS"/>
</dbReference>
<dbReference type="Proteomes" id="UP000004705">
    <property type="component" value="Chromosome"/>
</dbReference>
<dbReference type="RefSeq" id="WP_005439251.1">
    <property type="nucleotide sequence ID" value="NZ_CM001466.1"/>
</dbReference>
<accession>H8GEH0</accession>
<evidence type="ECO:0000259" key="1">
    <source>
        <dbReference type="PROSITE" id="PS50801"/>
    </source>
</evidence>
<dbReference type="PROSITE" id="PS50801">
    <property type="entry name" value="STAS"/>
    <property type="match status" value="1"/>
</dbReference>
<protein>
    <recommendedName>
        <fullName evidence="1">STAS domain-containing protein</fullName>
    </recommendedName>
</protein>
<dbReference type="AlphaFoldDB" id="H8GEH0"/>
<proteinExistence type="predicted"/>
<reference evidence="2 3" key="1">
    <citation type="journal article" date="2012" name="Stand. Genomic Sci.">
        <title>Genome sequence of the soil bacterium Saccharomonospora azurea type strain (NA-128(T)).</title>
        <authorList>
            <person name="Klenk H.P."/>
            <person name="Held B."/>
            <person name="Lucas S."/>
            <person name="Lapidus A."/>
            <person name="Copeland A."/>
            <person name="Hammon N."/>
            <person name="Pitluck S."/>
            <person name="Goodwin L.A."/>
            <person name="Han C."/>
            <person name="Tapia R."/>
            <person name="Brambilla E.M."/>
            <person name="Potter G."/>
            <person name="Land M."/>
            <person name="Ivanova N."/>
            <person name="Rohde M."/>
            <person name="Goker M."/>
            <person name="Detter J.C."/>
            <person name="Kyrpides N.C."/>
            <person name="Woyke T."/>
        </authorList>
    </citation>
    <scope>NUCLEOTIDE SEQUENCE [LARGE SCALE GENOMIC DNA]</scope>
    <source>
        <strain evidence="2 3">NA-128</strain>
    </source>
</reference>
<dbReference type="SUPFAM" id="SSF52091">
    <property type="entry name" value="SpoIIaa-like"/>
    <property type="match status" value="1"/>
</dbReference>
<keyword evidence="3" id="KW-1185">Reference proteome</keyword>
<evidence type="ECO:0000313" key="2">
    <source>
        <dbReference type="EMBL" id="EHY87965.1"/>
    </source>
</evidence>
<dbReference type="EMBL" id="CM001466">
    <property type="protein sequence ID" value="EHY87965.1"/>
    <property type="molecule type" value="Genomic_DNA"/>
</dbReference>